<dbReference type="InterPro" id="IPR016130">
    <property type="entry name" value="Tyr_Pase_AS"/>
</dbReference>
<evidence type="ECO:0000313" key="13">
    <source>
        <dbReference type="EMBL" id="KAJ0980964.1"/>
    </source>
</evidence>
<dbReference type="GO" id="GO:0043409">
    <property type="term" value="P:negative regulation of MAPK cascade"/>
    <property type="evidence" value="ECO:0007669"/>
    <property type="project" value="TreeGrafter"/>
</dbReference>
<evidence type="ECO:0000313" key="14">
    <source>
        <dbReference type="Proteomes" id="UP001085076"/>
    </source>
</evidence>
<organism evidence="13 14">
    <name type="scientific">Dioscorea zingiberensis</name>
    <dbReference type="NCBI Taxonomy" id="325984"/>
    <lineage>
        <taxon>Eukaryota</taxon>
        <taxon>Viridiplantae</taxon>
        <taxon>Streptophyta</taxon>
        <taxon>Embryophyta</taxon>
        <taxon>Tracheophyta</taxon>
        <taxon>Spermatophyta</taxon>
        <taxon>Magnoliopsida</taxon>
        <taxon>Liliopsida</taxon>
        <taxon>Dioscoreales</taxon>
        <taxon>Dioscoreaceae</taxon>
        <taxon>Dioscorea</taxon>
    </lineage>
</organism>
<comment type="catalytic activity">
    <reaction evidence="8">
        <text>O-phospho-L-seryl-[protein] + H2O = L-seryl-[protein] + phosphate</text>
        <dbReference type="Rhea" id="RHEA:20629"/>
        <dbReference type="Rhea" id="RHEA-COMP:9863"/>
        <dbReference type="Rhea" id="RHEA-COMP:11604"/>
        <dbReference type="ChEBI" id="CHEBI:15377"/>
        <dbReference type="ChEBI" id="CHEBI:29999"/>
        <dbReference type="ChEBI" id="CHEBI:43474"/>
        <dbReference type="ChEBI" id="CHEBI:83421"/>
        <dbReference type="EC" id="3.1.3.16"/>
    </reaction>
</comment>
<gene>
    <name evidence="13" type="ORF">J5N97_009219</name>
</gene>
<evidence type="ECO:0000256" key="7">
    <source>
        <dbReference type="ARBA" id="ARBA00023242"/>
    </source>
</evidence>
<dbReference type="SMART" id="SM00195">
    <property type="entry name" value="DSPc"/>
    <property type="match status" value="1"/>
</dbReference>
<evidence type="ECO:0000256" key="8">
    <source>
        <dbReference type="ARBA" id="ARBA00047761"/>
    </source>
</evidence>
<dbReference type="CDD" id="cd14498">
    <property type="entry name" value="DSP"/>
    <property type="match status" value="1"/>
</dbReference>
<dbReference type="GO" id="GO:0033550">
    <property type="term" value="F:MAP kinase tyrosine phosphatase activity"/>
    <property type="evidence" value="ECO:0007669"/>
    <property type="project" value="TreeGrafter"/>
</dbReference>
<comment type="similarity">
    <text evidence="3">Belongs to the protein-tyrosine phosphatase family. Non-receptor class dual specificity subfamily.</text>
</comment>
<comment type="caution">
    <text evidence="13">The sequence shown here is derived from an EMBL/GenBank/DDBJ whole genome shotgun (WGS) entry which is preliminary data.</text>
</comment>
<dbReference type="InterPro" id="IPR020422">
    <property type="entry name" value="TYR_PHOSPHATASE_DUAL_dom"/>
</dbReference>
<evidence type="ECO:0000256" key="5">
    <source>
        <dbReference type="ARBA" id="ARBA00022801"/>
    </source>
</evidence>
<dbReference type="SUPFAM" id="SSF52799">
    <property type="entry name" value="(Phosphotyrosine protein) phosphatases II"/>
    <property type="match status" value="1"/>
</dbReference>
<keyword evidence="4" id="KW-0963">Cytoplasm</keyword>
<dbReference type="GO" id="GO:0017017">
    <property type="term" value="F:MAP kinase tyrosine/serine/threonine phosphatase activity"/>
    <property type="evidence" value="ECO:0007669"/>
    <property type="project" value="TreeGrafter"/>
</dbReference>
<evidence type="ECO:0000256" key="9">
    <source>
        <dbReference type="ARBA" id="ARBA00048336"/>
    </source>
</evidence>
<evidence type="ECO:0000259" key="11">
    <source>
        <dbReference type="PROSITE" id="PS50054"/>
    </source>
</evidence>
<reference evidence="13" key="2">
    <citation type="journal article" date="2022" name="Hortic Res">
        <title>The genome of Dioscorea zingiberensis sheds light on the biosynthesis, origin and evolution of the medicinally important diosgenin saponins.</title>
        <authorList>
            <person name="Li Y."/>
            <person name="Tan C."/>
            <person name="Li Z."/>
            <person name="Guo J."/>
            <person name="Li S."/>
            <person name="Chen X."/>
            <person name="Wang C."/>
            <person name="Dai X."/>
            <person name="Yang H."/>
            <person name="Song W."/>
            <person name="Hou L."/>
            <person name="Xu J."/>
            <person name="Tong Z."/>
            <person name="Xu A."/>
            <person name="Yuan X."/>
            <person name="Wang W."/>
            <person name="Yang Q."/>
            <person name="Chen L."/>
            <person name="Sun Z."/>
            <person name="Wang K."/>
            <person name="Pan B."/>
            <person name="Chen J."/>
            <person name="Bao Y."/>
            <person name="Liu F."/>
            <person name="Qi X."/>
            <person name="Gang D.R."/>
            <person name="Wen J."/>
            <person name="Li J."/>
        </authorList>
    </citation>
    <scope>NUCLEOTIDE SEQUENCE</scope>
    <source>
        <strain evidence="13">Dzin_1.0</strain>
    </source>
</reference>
<dbReference type="PANTHER" id="PTHR10159">
    <property type="entry name" value="DUAL SPECIFICITY PROTEIN PHOSPHATASE"/>
    <property type="match status" value="1"/>
</dbReference>
<dbReference type="Proteomes" id="UP001085076">
    <property type="component" value="Miscellaneous, Linkage group lg02"/>
</dbReference>
<dbReference type="InterPro" id="IPR029021">
    <property type="entry name" value="Prot-tyrosine_phosphatase-like"/>
</dbReference>
<accession>A0A9D5CXN2</accession>
<dbReference type="SMART" id="SM00404">
    <property type="entry name" value="PTPc_motif"/>
    <property type="match status" value="1"/>
</dbReference>
<dbReference type="PROSITE" id="PS50054">
    <property type="entry name" value="TYR_PHOSPHATASE_DUAL"/>
    <property type="match status" value="1"/>
</dbReference>
<dbReference type="InterPro" id="IPR000340">
    <property type="entry name" value="Dual-sp_phosphatase_cat-dom"/>
</dbReference>
<dbReference type="GO" id="GO:0008330">
    <property type="term" value="F:protein tyrosine/threonine phosphatase activity"/>
    <property type="evidence" value="ECO:0007669"/>
    <property type="project" value="TreeGrafter"/>
</dbReference>
<evidence type="ECO:0000256" key="6">
    <source>
        <dbReference type="ARBA" id="ARBA00022912"/>
    </source>
</evidence>
<feature type="domain" description="Tyrosine-protein phosphatase" evidence="11">
    <location>
        <begin position="5"/>
        <end position="150"/>
    </location>
</feature>
<name>A0A9D5CXN2_9LILI</name>
<dbReference type="OrthoDB" id="10252009at2759"/>
<dbReference type="InterPro" id="IPR000387">
    <property type="entry name" value="Tyr_Pase_dom"/>
</dbReference>
<evidence type="ECO:0000256" key="3">
    <source>
        <dbReference type="ARBA" id="ARBA00008601"/>
    </source>
</evidence>
<evidence type="ECO:0008006" key="15">
    <source>
        <dbReference type="Google" id="ProtNLM"/>
    </source>
</evidence>
<dbReference type="AlphaFoldDB" id="A0A9D5CXN2"/>
<dbReference type="PANTHER" id="PTHR10159:SF511">
    <property type="entry name" value="DUAL SPECIFICITY PROTEIN PHOSPHATASE 1"/>
    <property type="match status" value="1"/>
</dbReference>
<keyword evidence="6" id="KW-0904">Protein phosphatase</keyword>
<dbReference type="GO" id="GO:0005737">
    <property type="term" value="C:cytoplasm"/>
    <property type="evidence" value="ECO:0007669"/>
    <property type="project" value="UniProtKB-SubCell"/>
</dbReference>
<dbReference type="InterPro" id="IPR003595">
    <property type="entry name" value="Tyr_Pase_cat"/>
</dbReference>
<comment type="subcellular location">
    <subcellularLocation>
        <location evidence="2">Cytoplasm</location>
    </subcellularLocation>
    <subcellularLocation>
        <location evidence="1">Nucleus</location>
    </subcellularLocation>
</comment>
<evidence type="ECO:0000256" key="1">
    <source>
        <dbReference type="ARBA" id="ARBA00004123"/>
    </source>
</evidence>
<keyword evidence="5" id="KW-0378">Hydrolase</keyword>
<comment type="catalytic activity">
    <reaction evidence="10">
        <text>O-phospho-L-tyrosyl-[protein] + H2O = L-tyrosyl-[protein] + phosphate</text>
        <dbReference type="Rhea" id="RHEA:10684"/>
        <dbReference type="Rhea" id="RHEA-COMP:10136"/>
        <dbReference type="Rhea" id="RHEA-COMP:20101"/>
        <dbReference type="ChEBI" id="CHEBI:15377"/>
        <dbReference type="ChEBI" id="CHEBI:43474"/>
        <dbReference type="ChEBI" id="CHEBI:46858"/>
        <dbReference type="ChEBI" id="CHEBI:61978"/>
        <dbReference type="EC" id="3.1.3.48"/>
    </reaction>
</comment>
<dbReference type="GO" id="GO:0005634">
    <property type="term" value="C:nucleus"/>
    <property type="evidence" value="ECO:0007669"/>
    <property type="project" value="UniProtKB-SubCell"/>
</dbReference>
<dbReference type="Gene3D" id="3.90.190.10">
    <property type="entry name" value="Protein tyrosine phosphatase superfamily"/>
    <property type="match status" value="1"/>
</dbReference>
<dbReference type="Pfam" id="PF00782">
    <property type="entry name" value="DSPc"/>
    <property type="match status" value="1"/>
</dbReference>
<sequence length="161" mass="18211">MCLIAQTQIWHNILMSVSNSLRKLEGDKDGLKTLNITHILSVMRSLNPTFPDEFICKTIDVLDSPDTNLAQYFDECFEFIEKARRSGGGVLVHCFAGISRSATIVLAYLMKKHRMSLSQALKFVRSKRPRISPNQGFRKQLEMFEKSLGVTQDAKASESLN</sequence>
<keyword evidence="7" id="KW-0539">Nucleus</keyword>
<evidence type="ECO:0000256" key="2">
    <source>
        <dbReference type="ARBA" id="ARBA00004496"/>
    </source>
</evidence>
<protein>
    <recommendedName>
        <fullName evidence="15">Dual specificity protein phosphatase 1</fullName>
    </recommendedName>
</protein>
<reference evidence="13" key="1">
    <citation type="submission" date="2021-03" db="EMBL/GenBank/DDBJ databases">
        <authorList>
            <person name="Li Z."/>
            <person name="Yang C."/>
        </authorList>
    </citation>
    <scope>NUCLEOTIDE SEQUENCE</scope>
    <source>
        <strain evidence="13">Dzin_1.0</strain>
        <tissue evidence="13">Leaf</tissue>
    </source>
</reference>
<dbReference type="GO" id="GO:0004722">
    <property type="term" value="F:protein serine/threonine phosphatase activity"/>
    <property type="evidence" value="ECO:0007669"/>
    <property type="project" value="UniProtKB-EC"/>
</dbReference>
<dbReference type="EMBL" id="JAGGNH010000002">
    <property type="protein sequence ID" value="KAJ0980964.1"/>
    <property type="molecule type" value="Genomic_DNA"/>
</dbReference>
<dbReference type="FunFam" id="3.90.190.10:FF:000056">
    <property type="entry name" value="Dual specificity phosphatase 12"/>
    <property type="match status" value="1"/>
</dbReference>
<feature type="domain" description="Tyrosine specific protein phosphatases" evidence="12">
    <location>
        <begin position="70"/>
        <end position="129"/>
    </location>
</feature>
<evidence type="ECO:0000256" key="4">
    <source>
        <dbReference type="ARBA" id="ARBA00022490"/>
    </source>
</evidence>
<evidence type="ECO:0000256" key="10">
    <source>
        <dbReference type="ARBA" id="ARBA00051722"/>
    </source>
</evidence>
<keyword evidence="14" id="KW-1185">Reference proteome</keyword>
<dbReference type="PROSITE" id="PS00383">
    <property type="entry name" value="TYR_PHOSPHATASE_1"/>
    <property type="match status" value="1"/>
</dbReference>
<comment type="catalytic activity">
    <reaction evidence="9">
        <text>O-phospho-L-threonyl-[protein] + H2O = L-threonyl-[protein] + phosphate</text>
        <dbReference type="Rhea" id="RHEA:47004"/>
        <dbReference type="Rhea" id="RHEA-COMP:11060"/>
        <dbReference type="Rhea" id="RHEA-COMP:11605"/>
        <dbReference type="ChEBI" id="CHEBI:15377"/>
        <dbReference type="ChEBI" id="CHEBI:30013"/>
        <dbReference type="ChEBI" id="CHEBI:43474"/>
        <dbReference type="ChEBI" id="CHEBI:61977"/>
        <dbReference type="EC" id="3.1.3.16"/>
    </reaction>
</comment>
<proteinExistence type="inferred from homology"/>
<dbReference type="PROSITE" id="PS50056">
    <property type="entry name" value="TYR_PHOSPHATASE_2"/>
    <property type="match status" value="1"/>
</dbReference>
<evidence type="ECO:0000259" key="12">
    <source>
        <dbReference type="PROSITE" id="PS50056"/>
    </source>
</evidence>